<gene>
    <name evidence="3" type="ORF">CIB95_05420</name>
</gene>
<evidence type="ECO:0000256" key="2">
    <source>
        <dbReference type="HAMAP-Rule" id="MF_01448"/>
    </source>
</evidence>
<dbReference type="EMBL" id="NPIA01000002">
    <property type="protein sequence ID" value="OZM57803.1"/>
    <property type="molecule type" value="Genomic_DNA"/>
</dbReference>
<organism evidence="3 4">
    <name type="scientific">Lottiidibacillus patelloidae</name>
    <dbReference type="NCBI Taxonomy" id="2670334"/>
    <lineage>
        <taxon>Bacteria</taxon>
        <taxon>Bacillati</taxon>
        <taxon>Bacillota</taxon>
        <taxon>Bacilli</taxon>
        <taxon>Bacillales</taxon>
        <taxon>Bacillaceae</taxon>
        <taxon>Lottiidibacillus</taxon>
    </lineage>
</organism>
<dbReference type="Proteomes" id="UP000217083">
    <property type="component" value="Unassembled WGS sequence"/>
</dbReference>
<reference evidence="4" key="1">
    <citation type="submission" date="2017-08" db="EMBL/GenBank/DDBJ databases">
        <authorList>
            <person name="Huang Z."/>
        </authorList>
    </citation>
    <scope>NUCLEOTIDE SEQUENCE [LARGE SCALE GENOMIC DNA]</scope>
    <source>
        <strain evidence="4">SA5d-4</strain>
    </source>
</reference>
<dbReference type="HAMAP" id="MF_01448">
    <property type="entry name" value="UPF0473"/>
    <property type="match status" value="1"/>
</dbReference>
<sequence>MMTEELDRIYITLPDENDNETTFRELFKFDVDDTGRTYIVLEEVKDEDAEDDADNDVDLVDVVAFRYEEQGEEFILTDIETDEEWEIVEEMLNTVADEEM</sequence>
<comment type="similarity">
    <text evidence="1 2">Belongs to the UPF0473 family.</text>
</comment>
<keyword evidence="4" id="KW-1185">Reference proteome</keyword>
<name>A0A263BVM6_9BACI</name>
<evidence type="ECO:0000256" key="1">
    <source>
        <dbReference type="ARBA" id="ARBA00008439"/>
    </source>
</evidence>
<accession>A0A263BVM6</accession>
<comment type="caution">
    <text evidence="3">The sequence shown here is derived from an EMBL/GenBank/DDBJ whole genome shotgun (WGS) entry which is preliminary data.</text>
</comment>
<evidence type="ECO:0000313" key="4">
    <source>
        <dbReference type="Proteomes" id="UP000217083"/>
    </source>
</evidence>
<dbReference type="AlphaFoldDB" id="A0A263BVM6"/>
<protein>
    <recommendedName>
        <fullName evidence="2">UPF0473 protein CIB95_05420</fullName>
    </recommendedName>
</protein>
<dbReference type="PANTHER" id="PTHR40066">
    <property type="entry name" value="UPF0473 PROTEIN CBO2561/CLC_2432"/>
    <property type="match status" value="1"/>
</dbReference>
<dbReference type="PANTHER" id="PTHR40066:SF1">
    <property type="entry name" value="UPF0473 PROTEIN CBO2561_CLC_2432"/>
    <property type="match status" value="1"/>
</dbReference>
<proteinExistence type="inferred from homology"/>
<dbReference type="Pfam" id="PF06949">
    <property type="entry name" value="DUF1292"/>
    <property type="match status" value="1"/>
</dbReference>
<evidence type="ECO:0000313" key="3">
    <source>
        <dbReference type="EMBL" id="OZM57803.1"/>
    </source>
</evidence>
<reference evidence="3 4" key="2">
    <citation type="submission" date="2017-09" db="EMBL/GenBank/DDBJ databases">
        <title>Bacillus patelloidae sp. nov., isolated from the intestinal tract of a marine limpet.</title>
        <authorList>
            <person name="Liu R."/>
            <person name="Dong C."/>
            <person name="Shao Z."/>
        </authorList>
    </citation>
    <scope>NUCLEOTIDE SEQUENCE [LARGE SCALE GENOMIC DNA]</scope>
    <source>
        <strain evidence="3 4">SA5d-4</strain>
    </source>
</reference>
<dbReference type="InterPro" id="IPR009711">
    <property type="entry name" value="UPF0473"/>
</dbReference>